<proteinExistence type="predicted"/>
<accession>M2PIZ7</accession>
<dbReference type="HOGENOM" id="CLU_528917_0_0_1"/>
<feature type="compositionally biased region" description="Basic and acidic residues" evidence="1">
    <location>
        <begin position="17"/>
        <end position="43"/>
    </location>
</feature>
<evidence type="ECO:0000313" key="2">
    <source>
        <dbReference type="EMBL" id="EMD36159.1"/>
    </source>
</evidence>
<protein>
    <submittedName>
        <fullName evidence="2">Uncharacterized protein</fullName>
    </submittedName>
</protein>
<gene>
    <name evidence="2" type="ORF">CERSUDRAFT_95509</name>
</gene>
<reference evidence="2 3" key="1">
    <citation type="journal article" date="2012" name="Proc. Natl. Acad. Sci. U.S.A.">
        <title>Comparative genomics of Ceriporiopsis subvermispora and Phanerochaete chrysosporium provide insight into selective ligninolysis.</title>
        <authorList>
            <person name="Fernandez-Fueyo E."/>
            <person name="Ruiz-Duenas F.J."/>
            <person name="Ferreira P."/>
            <person name="Floudas D."/>
            <person name="Hibbett D.S."/>
            <person name="Canessa P."/>
            <person name="Larrondo L.F."/>
            <person name="James T.Y."/>
            <person name="Seelenfreund D."/>
            <person name="Lobos S."/>
            <person name="Polanco R."/>
            <person name="Tello M."/>
            <person name="Honda Y."/>
            <person name="Watanabe T."/>
            <person name="Watanabe T."/>
            <person name="Ryu J.S."/>
            <person name="Kubicek C.P."/>
            <person name="Schmoll M."/>
            <person name="Gaskell J."/>
            <person name="Hammel K.E."/>
            <person name="St John F.J."/>
            <person name="Vanden Wymelenberg A."/>
            <person name="Sabat G."/>
            <person name="Splinter BonDurant S."/>
            <person name="Syed K."/>
            <person name="Yadav J.S."/>
            <person name="Doddapaneni H."/>
            <person name="Subramanian V."/>
            <person name="Lavin J.L."/>
            <person name="Oguiza J.A."/>
            <person name="Perez G."/>
            <person name="Pisabarro A.G."/>
            <person name="Ramirez L."/>
            <person name="Santoyo F."/>
            <person name="Master E."/>
            <person name="Coutinho P.M."/>
            <person name="Henrissat B."/>
            <person name="Lombard V."/>
            <person name="Magnuson J.K."/>
            <person name="Kuees U."/>
            <person name="Hori C."/>
            <person name="Igarashi K."/>
            <person name="Samejima M."/>
            <person name="Held B.W."/>
            <person name="Barry K.W."/>
            <person name="LaButti K.M."/>
            <person name="Lapidus A."/>
            <person name="Lindquist E.A."/>
            <person name="Lucas S.M."/>
            <person name="Riley R."/>
            <person name="Salamov A.A."/>
            <person name="Hoffmeister D."/>
            <person name="Schwenk D."/>
            <person name="Hadar Y."/>
            <person name="Yarden O."/>
            <person name="de Vries R.P."/>
            <person name="Wiebenga A."/>
            <person name="Stenlid J."/>
            <person name="Eastwood D."/>
            <person name="Grigoriev I.V."/>
            <person name="Berka R.M."/>
            <person name="Blanchette R.A."/>
            <person name="Kersten P."/>
            <person name="Martinez A.T."/>
            <person name="Vicuna R."/>
            <person name="Cullen D."/>
        </authorList>
    </citation>
    <scope>NUCLEOTIDE SEQUENCE [LARGE SCALE GENOMIC DNA]</scope>
    <source>
        <strain evidence="2 3">B</strain>
    </source>
</reference>
<dbReference type="EMBL" id="KB445798">
    <property type="protein sequence ID" value="EMD36159.1"/>
    <property type="molecule type" value="Genomic_DNA"/>
</dbReference>
<dbReference type="OrthoDB" id="10583278at2759"/>
<evidence type="ECO:0000256" key="1">
    <source>
        <dbReference type="SAM" id="MobiDB-lite"/>
    </source>
</evidence>
<sequence length="515" mass="55826">MSQLPINPPLSPQSQRTFEELFDMQRYEEEHPEPPVDTESHDCDIFPKTAWSPDHNYVIGFDHTQATYAPEPWLVPAGVPRLVSTHLSFAAGQGSTNGAGTSGLDLSLPRPTDRVTSDSDVSSPNSAGRTPSPVPYGMNPSTSTMAQAAHTASMPMVSGAFRSMQVGSTALHASPPFPASHEDFPISGLRSTATDSSPTPSPPHPPTPSVIPRESEIDTVWLQPSPPSVAHARRTPVYAQEALMETVMRMHYARDEEAEVQSMSPEPIAGPSTAPMPARRAAPPPPTPQATTSTGPAPQPRAGPSTRPKRGRPATTRPRRVPAPVPAPAPPIPATMPPTTPFERIEGECLGGKTHIHGDDCFVVCRWVTGKKICGHRMTSEDAALRHLQSHFILEGGACQWEGCHHRLAGTSWKKHLLNIHCGFFKEKCPYPQCGAVVRRGCVEKRHTKCLEKLKKLMAQVSGSEVSGEQDGHDDSGSEAEWAEEVRPSRKRRNVDDNAGGAVKRRKIDITDIVD</sequence>
<evidence type="ECO:0000313" key="3">
    <source>
        <dbReference type="Proteomes" id="UP000016930"/>
    </source>
</evidence>
<feature type="compositionally biased region" description="Basic residues" evidence="1">
    <location>
        <begin position="307"/>
        <end position="320"/>
    </location>
</feature>
<dbReference type="Proteomes" id="UP000016930">
    <property type="component" value="Unassembled WGS sequence"/>
</dbReference>
<feature type="region of interest" description="Disordered" evidence="1">
    <location>
        <begin position="94"/>
        <end position="150"/>
    </location>
</feature>
<dbReference type="AlphaFoldDB" id="M2PIZ7"/>
<feature type="compositionally biased region" description="Low complexity" evidence="1">
    <location>
        <begin position="271"/>
        <end position="281"/>
    </location>
</feature>
<feature type="region of interest" description="Disordered" evidence="1">
    <location>
        <begin position="462"/>
        <end position="501"/>
    </location>
</feature>
<feature type="region of interest" description="Disordered" evidence="1">
    <location>
        <begin position="1"/>
        <end position="43"/>
    </location>
</feature>
<feature type="compositionally biased region" description="Pro residues" evidence="1">
    <location>
        <begin position="199"/>
        <end position="209"/>
    </location>
</feature>
<organism evidence="2 3">
    <name type="scientific">Ceriporiopsis subvermispora (strain B)</name>
    <name type="common">White-rot fungus</name>
    <name type="synonym">Gelatoporia subvermispora</name>
    <dbReference type="NCBI Taxonomy" id="914234"/>
    <lineage>
        <taxon>Eukaryota</taxon>
        <taxon>Fungi</taxon>
        <taxon>Dikarya</taxon>
        <taxon>Basidiomycota</taxon>
        <taxon>Agaricomycotina</taxon>
        <taxon>Agaricomycetes</taxon>
        <taxon>Polyporales</taxon>
        <taxon>Gelatoporiaceae</taxon>
        <taxon>Gelatoporia</taxon>
    </lineage>
</organism>
<keyword evidence="3" id="KW-1185">Reference proteome</keyword>
<feature type="region of interest" description="Disordered" evidence="1">
    <location>
        <begin position="172"/>
        <end position="212"/>
    </location>
</feature>
<feature type="region of interest" description="Disordered" evidence="1">
    <location>
        <begin position="257"/>
        <end position="336"/>
    </location>
</feature>
<feature type="compositionally biased region" description="Pro residues" evidence="1">
    <location>
        <begin position="321"/>
        <end position="336"/>
    </location>
</feature>
<feature type="compositionally biased region" description="Pro residues" evidence="1">
    <location>
        <begin position="1"/>
        <end position="11"/>
    </location>
</feature>
<name>M2PIZ7_CERS8</name>